<gene>
    <name evidence="2" type="ORF">FA13DRAFT_1724253</name>
</gene>
<dbReference type="AlphaFoldDB" id="A0A4Y7U0T1"/>
<dbReference type="GO" id="GO:0047429">
    <property type="term" value="F:nucleoside triphosphate diphosphatase activity"/>
    <property type="evidence" value="ECO:0007669"/>
    <property type="project" value="TreeGrafter"/>
</dbReference>
<dbReference type="InterPro" id="IPR017850">
    <property type="entry name" value="Alkaline_phosphatase_core_sf"/>
</dbReference>
<dbReference type="GO" id="GO:0017111">
    <property type="term" value="F:ribonucleoside triphosphate phosphatase activity"/>
    <property type="evidence" value="ECO:0007669"/>
    <property type="project" value="TreeGrafter"/>
</dbReference>
<accession>A0A4Y7U0T1</accession>
<feature type="region of interest" description="Disordered" evidence="1">
    <location>
        <begin position="1"/>
        <end position="65"/>
    </location>
</feature>
<dbReference type="STRING" id="71717.A0A4Y7U0T1"/>
<keyword evidence="3" id="KW-1185">Reference proteome</keyword>
<proteinExistence type="predicted"/>
<dbReference type="CDD" id="cd16018">
    <property type="entry name" value="Enpp"/>
    <property type="match status" value="1"/>
</dbReference>
<dbReference type="Proteomes" id="UP000298030">
    <property type="component" value="Unassembled WGS sequence"/>
</dbReference>
<dbReference type="PANTHER" id="PTHR10151:SF120">
    <property type="entry name" value="BIS(5'-ADENOSYL)-TRIPHOSPHATASE"/>
    <property type="match status" value="1"/>
</dbReference>
<name>A0A4Y7U0T1_COPMI</name>
<protein>
    <submittedName>
        <fullName evidence="2">Phosphodiest-domain-containing protein</fullName>
    </submittedName>
</protein>
<dbReference type="InterPro" id="IPR002591">
    <property type="entry name" value="Phosphodiest/P_Trfase"/>
</dbReference>
<dbReference type="Pfam" id="PF01663">
    <property type="entry name" value="Phosphodiest"/>
    <property type="match status" value="1"/>
</dbReference>
<dbReference type="Gene3D" id="3.40.720.10">
    <property type="entry name" value="Alkaline Phosphatase, subunit A"/>
    <property type="match status" value="1"/>
</dbReference>
<organism evidence="2 3">
    <name type="scientific">Coprinellus micaceus</name>
    <name type="common">Glistening ink-cap mushroom</name>
    <name type="synonym">Coprinus micaceus</name>
    <dbReference type="NCBI Taxonomy" id="71717"/>
    <lineage>
        <taxon>Eukaryota</taxon>
        <taxon>Fungi</taxon>
        <taxon>Dikarya</taxon>
        <taxon>Basidiomycota</taxon>
        <taxon>Agaricomycotina</taxon>
        <taxon>Agaricomycetes</taxon>
        <taxon>Agaricomycetidae</taxon>
        <taxon>Agaricales</taxon>
        <taxon>Agaricineae</taxon>
        <taxon>Psathyrellaceae</taxon>
        <taxon>Coprinellus</taxon>
    </lineage>
</organism>
<reference evidence="2 3" key="1">
    <citation type="journal article" date="2019" name="Nat. Ecol. Evol.">
        <title>Megaphylogeny resolves global patterns of mushroom evolution.</title>
        <authorList>
            <person name="Varga T."/>
            <person name="Krizsan K."/>
            <person name="Foldi C."/>
            <person name="Dima B."/>
            <person name="Sanchez-Garcia M."/>
            <person name="Sanchez-Ramirez S."/>
            <person name="Szollosi G.J."/>
            <person name="Szarkandi J.G."/>
            <person name="Papp V."/>
            <person name="Albert L."/>
            <person name="Andreopoulos W."/>
            <person name="Angelini C."/>
            <person name="Antonin V."/>
            <person name="Barry K.W."/>
            <person name="Bougher N.L."/>
            <person name="Buchanan P."/>
            <person name="Buyck B."/>
            <person name="Bense V."/>
            <person name="Catcheside P."/>
            <person name="Chovatia M."/>
            <person name="Cooper J."/>
            <person name="Damon W."/>
            <person name="Desjardin D."/>
            <person name="Finy P."/>
            <person name="Geml J."/>
            <person name="Haridas S."/>
            <person name="Hughes K."/>
            <person name="Justo A."/>
            <person name="Karasinski D."/>
            <person name="Kautmanova I."/>
            <person name="Kiss B."/>
            <person name="Kocsube S."/>
            <person name="Kotiranta H."/>
            <person name="LaButti K.M."/>
            <person name="Lechner B.E."/>
            <person name="Liimatainen K."/>
            <person name="Lipzen A."/>
            <person name="Lukacs Z."/>
            <person name="Mihaltcheva S."/>
            <person name="Morgado L.N."/>
            <person name="Niskanen T."/>
            <person name="Noordeloos M.E."/>
            <person name="Ohm R.A."/>
            <person name="Ortiz-Santana B."/>
            <person name="Ovrebo C."/>
            <person name="Racz N."/>
            <person name="Riley R."/>
            <person name="Savchenko A."/>
            <person name="Shiryaev A."/>
            <person name="Soop K."/>
            <person name="Spirin V."/>
            <person name="Szebenyi C."/>
            <person name="Tomsovsky M."/>
            <person name="Tulloss R.E."/>
            <person name="Uehling J."/>
            <person name="Grigoriev I.V."/>
            <person name="Vagvolgyi C."/>
            <person name="Papp T."/>
            <person name="Martin F.M."/>
            <person name="Miettinen O."/>
            <person name="Hibbett D.S."/>
            <person name="Nagy L.G."/>
        </authorList>
    </citation>
    <scope>NUCLEOTIDE SEQUENCE [LARGE SCALE GENOMIC DNA]</scope>
    <source>
        <strain evidence="2 3">FP101781</strain>
    </source>
</reference>
<evidence type="ECO:0000256" key="1">
    <source>
        <dbReference type="SAM" id="MobiDB-lite"/>
    </source>
</evidence>
<comment type="caution">
    <text evidence="2">The sequence shown here is derived from an EMBL/GenBank/DDBJ whole genome shotgun (WGS) entry which is preliminary data.</text>
</comment>
<dbReference type="PANTHER" id="PTHR10151">
    <property type="entry name" value="ECTONUCLEOTIDE PYROPHOSPHATASE/PHOSPHODIESTERASE"/>
    <property type="match status" value="1"/>
</dbReference>
<dbReference type="OrthoDB" id="415411at2759"/>
<dbReference type="GO" id="GO:0009141">
    <property type="term" value="P:nucleoside triphosphate metabolic process"/>
    <property type="evidence" value="ECO:0007669"/>
    <property type="project" value="TreeGrafter"/>
</dbReference>
<evidence type="ECO:0000313" key="2">
    <source>
        <dbReference type="EMBL" id="TEB40033.1"/>
    </source>
</evidence>
<dbReference type="SUPFAM" id="SSF53649">
    <property type="entry name" value="Alkaline phosphatase-like"/>
    <property type="match status" value="1"/>
</dbReference>
<sequence length="581" mass="63719">MPPIPKPRPKPNSRRGISPSHAAEERQGLLYDAEAAKYKSKSGHKGKGDSLSSSEYGSDFEGDDERRGWSRRKIVCTAAGLIALLIAGALTNSVSRALKGSWVDDVPSSGSHVNGGASGSNVGVKQHFSGGVLRSNGTHDFKRTVLIVSIDGLRADYLDRGLTPHLLDISKQGLRAKSMKPIFPTLTFPNHWALMTGLHAESHGIVANNFWDPTLKEEFHYNQVKSCWKPEWWLGEPMWESAEKAGIITANLMWPGPPKTMSGASSTYFVPWRDKVPLDEKLEQIISWIDLPLGERPQLIMAYEPSLDQAGHATGPYSKRVNETLVYVDTFARNLHNSLASRNLSSIVDIVFVSDHGMTDTSHPTLIYIDDILGAEGVSAIEHEDGWPAMGLRFSATADASSYLQKLQKASEELDYRYGGDKGGSDGRTGKKPVGKKRFSVYTAETMPERYHFSAKNSERIAPVYVVPEIDYVLTTRAEGDVGMSKGNHGYDNNEPSMHAMFVAHGPFSHDAKLTASTRLRRSASPLSEGWHSTSNDAYIMDTFQNVEIYNLVLKLLGVGSKWSAPNNGTSRGSGDPGTWG</sequence>
<dbReference type="EMBL" id="QPFP01000001">
    <property type="protein sequence ID" value="TEB40033.1"/>
    <property type="molecule type" value="Genomic_DNA"/>
</dbReference>
<evidence type="ECO:0000313" key="3">
    <source>
        <dbReference type="Proteomes" id="UP000298030"/>
    </source>
</evidence>